<dbReference type="Proteomes" id="UP000074903">
    <property type="component" value="Unassembled WGS sequence"/>
</dbReference>
<dbReference type="Pfam" id="PF14659">
    <property type="entry name" value="Phage_int_SAM_3"/>
    <property type="match status" value="1"/>
</dbReference>
<dbReference type="InterPro" id="IPR002104">
    <property type="entry name" value="Integrase_catalytic"/>
</dbReference>
<dbReference type="PROSITE" id="PS51898">
    <property type="entry name" value="TYR_RECOMBINASE"/>
    <property type="match status" value="1"/>
</dbReference>
<keyword evidence="3 5" id="KW-0238">DNA-binding</keyword>
<dbReference type="SUPFAM" id="SSF56349">
    <property type="entry name" value="DNA breaking-rejoining enzymes"/>
    <property type="match status" value="1"/>
</dbReference>
<dbReference type="PANTHER" id="PTHR30349">
    <property type="entry name" value="PHAGE INTEGRASE-RELATED"/>
    <property type="match status" value="1"/>
</dbReference>
<dbReference type="InterPro" id="IPR044068">
    <property type="entry name" value="CB"/>
</dbReference>
<sequence length="356" mass="41735">MASVRKRGKYYEYRVVYRDSLGERHEATCGGFKTKAQARAAGQEKEVELRTSPMSNNDVTLLDYYMAWAELYKKPHVVKKTWNSYEQTRKHISKYFGHIKLKEMSPVRYQEFLNRFGSKYAQDTIERTHYHIKSAVKIAVRDQLIPSNFTEGAVVKSKKEKKPEAESYLEEDEYLYVISKTQENPQYISHMTLYILAVSGMRFAEAMGLTWDDIDFERQVFIVVNTWDYSDSQDFSATKNEQSVREIPFNDNVAKHLLNFKEHYWKENEEGRILFGASNRATNTALKRMVKRDVHPHTLRHTYASYLIFKEVPVASISKLLGHKTILITLKVYAHQFEKMKEKHHAEVRGILADIH</sequence>
<comment type="similarity">
    <text evidence="1">Belongs to the 'phage' integrase family.</text>
</comment>
<keyword evidence="4" id="KW-0233">DNA recombination</keyword>
<evidence type="ECO:0000313" key="8">
    <source>
        <dbReference type="EMBL" id="CYX34171.1"/>
    </source>
</evidence>
<protein>
    <submittedName>
        <fullName evidence="8">Integrase</fullName>
    </submittedName>
</protein>
<keyword evidence="2" id="KW-0229">DNA integration</keyword>
<dbReference type="Pfam" id="PF00589">
    <property type="entry name" value="Phage_integrase"/>
    <property type="match status" value="1"/>
</dbReference>
<dbReference type="Gene3D" id="1.10.150.130">
    <property type="match status" value="1"/>
</dbReference>
<evidence type="ECO:0000256" key="4">
    <source>
        <dbReference type="ARBA" id="ARBA00023172"/>
    </source>
</evidence>
<dbReference type="PANTHER" id="PTHR30349:SF64">
    <property type="entry name" value="PROPHAGE INTEGRASE INTD-RELATED"/>
    <property type="match status" value="1"/>
</dbReference>
<dbReference type="InterPro" id="IPR010998">
    <property type="entry name" value="Integrase_recombinase_N"/>
</dbReference>
<dbReference type="InterPro" id="IPR050090">
    <property type="entry name" value="Tyrosine_recombinase_XerCD"/>
</dbReference>
<dbReference type="AlphaFoldDB" id="A0A116QVN6"/>
<dbReference type="Gene3D" id="1.10.443.10">
    <property type="entry name" value="Intergrase catalytic core"/>
    <property type="match status" value="1"/>
</dbReference>
<evidence type="ECO:0000256" key="3">
    <source>
        <dbReference type="ARBA" id="ARBA00023125"/>
    </source>
</evidence>
<dbReference type="RefSeq" id="WP_029188060.1">
    <property type="nucleotide sequence ID" value="NZ_CEHB01000071.1"/>
</dbReference>
<name>A0A116QVN6_STRSU</name>
<accession>A0A116QVN6</accession>
<evidence type="ECO:0000256" key="2">
    <source>
        <dbReference type="ARBA" id="ARBA00022908"/>
    </source>
</evidence>
<feature type="domain" description="Tyr recombinase" evidence="6">
    <location>
        <begin position="161"/>
        <end position="346"/>
    </location>
</feature>
<evidence type="ECO:0000259" key="7">
    <source>
        <dbReference type="PROSITE" id="PS51900"/>
    </source>
</evidence>
<dbReference type="GO" id="GO:0015074">
    <property type="term" value="P:DNA integration"/>
    <property type="evidence" value="ECO:0007669"/>
    <property type="project" value="UniProtKB-KW"/>
</dbReference>
<dbReference type="InterPro" id="IPR004107">
    <property type="entry name" value="Integrase_SAM-like_N"/>
</dbReference>
<dbReference type="EMBL" id="FILX01000002">
    <property type="protein sequence ID" value="CYX34171.1"/>
    <property type="molecule type" value="Genomic_DNA"/>
</dbReference>
<dbReference type="CDD" id="cd01189">
    <property type="entry name" value="INT_ICEBs1_C_like"/>
    <property type="match status" value="1"/>
</dbReference>
<dbReference type="InterPro" id="IPR013762">
    <property type="entry name" value="Integrase-like_cat_sf"/>
</dbReference>
<dbReference type="GO" id="GO:0003677">
    <property type="term" value="F:DNA binding"/>
    <property type="evidence" value="ECO:0007669"/>
    <property type="project" value="UniProtKB-UniRule"/>
</dbReference>
<proteinExistence type="inferred from homology"/>
<dbReference type="GO" id="GO:0006310">
    <property type="term" value="P:DNA recombination"/>
    <property type="evidence" value="ECO:0007669"/>
    <property type="project" value="UniProtKB-KW"/>
</dbReference>
<evidence type="ECO:0000259" key="6">
    <source>
        <dbReference type="PROSITE" id="PS51898"/>
    </source>
</evidence>
<dbReference type="PROSITE" id="PS51900">
    <property type="entry name" value="CB"/>
    <property type="match status" value="1"/>
</dbReference>
<feature type="domain" description="Core-binding (CB)" evidence="7">
    <location>
        <begin position="56"/>
        <end position="140"/>
    </location>
</feature>
<evidence type="ECO:0000256" key="1">
    <source>
        <dbReference type="ARBA" id="ARBA00008857"/>
    </source>
</evidence>
<evidence type="ECO:0000256" key="5">
    <source>
        <dbReference type="PROSITE-ProRule" id="PRU01248"/>
    </source>
</evidence>
<reference evidence="8 9" key="1">
    <citation type="submission" date="2016-02" db="EMBL/GenBank/DDBJ databases">
        <authorList>
            <consortium name="Pathogen Informatics"/>
        </authorList>
    </citation>
    <scope>NUCLEOTIDE SEQUENCE [LARGE SCALE GENOMIC DNA]</scope>
    <source>
        <strain evidence="8 9">SS993</strain>
    </source>
</reference>
<organism evidence="8 9">
    <name type="scientific">Streptococcus suis</name>
    <dbReference type="NCBI Taxonomy" id="1307"/>
    <lineage>
        <taxon>Bacteria</taxon>
        <taxon>Bacillati</taxon>
        <taxon>Bacillota</taxon>
        <taxon>Bacilli</taxon>
        <taxon>Lactobacillales</taxon>
        <taxon>Streptococcaceae</taxon>
        <taxon>Streptococcus</taxon>
    </lineage>
</organism>
<gene>
    <name evidence="8" type="primary">xerC</name>
    <name evidence="8" type="ORF">ERS132531_00157</name>
</gene>
<dbReference type="InterPro" id="IPR011010">
    <property type="entry name" value="DNA_brk_join_enz"/>
</dbReference>
<evidence type="ECO:0000313" key="9">
    <source>
        <dbReference type="Proteomes" id="UP000074903"/>
    </source>
</evidence>